<dbReference type="HOGENOM" id="CLU_1866642_0_0_1"/>
<comment type="caution">
    <text evidence="1">The sequence shown here is derived from an EMBL/GenBank/DDBJ whole genome shotgun (WGS) entry which is preliminary data.</text>
</comment>
<gene>
    <name evidence="1" type="ORF">UHOR_14654</name>
</gene>
<organism evidence="1 2">
    <name type="scientific">Ustilago hordei</name>
    <name type="common">Barley covered smut fungus</name>
    <dbReference type="NCBI Taxonomy" id="120017"/>
    <lineage>
        <taxon>Eukaryota</taxon>
        <taxon>Fungi</taxon>
        <taxon>Dikarya</taxon>
        <taxon>Basidiomycota</taxon>
        <taxon>Ustilaginomycotina</taxon>
        <taxon>Ustilaginomycetes</taxon>
        <taxon>Ustilaginales</taxon>
        <taxon>Ustilaginaceae</taxon>
        <taxon>Ustilago</taxon>
    </lineage>
</organism>
<proteinExistence type="predicted"/>
<reference evidence="1 2" key="1">
    <citation type="journal article" date="2012" name="Plant Cell">
        <title>Genome comparison of barley and maize smut fungi reveals targeted loss of RNA silencing components and species-specific presence of transposable elements.</title>
        <authorList>
            <person name="Laurie J.D."/>
            <person name="Ali S."/>
            <person name="Linning R."/>
            <person name="Mannhaupt G."/>
            <person name="Wong P."/>
            <person name="Gueldener U."/>
            <person name="Muensterkoetter M."/>
            <person name="Moore R."/>
            <person name="Kahmann R."/>
            <person name="Bakkeren G."/>
            <person name="Schirawski J."/>
        </authorList>
    </citation>
    <scope>NUCLEOTIDE SEQUENCE [LARGE SCALE GENOMIC DNA]</scope>
    <source>
        <strain evidence="2">Uh4875-4</strain>
    </source>
</reference>
<dbReference type="EMBL" id="CAGI01000158">
    <property type="protein sequence ID" value="CCF50854.1"/>
    <property type="molecule type" value="Genomic_DNA"/>
</dbReference>
<name>I2FVB1_USTHO</name>
<evidence type="ECO:0000313" key="2">
    <source>
        <dbReference type="Proteomes" id="UP000006174"/>
    </source>
</evidence>
<dbReference type="AlphaFoldDB" id="I2FVB1"/>
<accession>I2FVB1</accession>
<evidence type="ECO:0000313" key="1">
    <source>
        <dbReference type="EMBL" id="CCF50854.1"/>
    </source>
</evidence>
<dbReference type="OrthoDB" id="10283485at2759"/>
<sequence length="137" mass="15125">MALQNAGIDFRILIRSENETNVSKYKEDAPQYCQKDGGFWNATGKWCTPADGSTFDNVFNKATLYGHAAISWQTRSLFIVTVDQIAGSACHSFHADLFFYSLLALSSFKTHIVSSVPAYPQAKLGKGTSISQAHLRK</sequence>
<keyword evidence="2" id="KW-1185">Reference proteome</keyword>
<protein>
    <submittedName>
        <fullName evidence="1">Uncharacterized protein</fullName>
    </submittedName>
</protein>
<dbReference type="Proteomes" id="UP000006174">
    <property type="component" value="Unassembled WGS sequence"/>
</dbReference>